<dbReference type="InterPro" id="IPR016195">
    <property type="entry name" value="Pol/histidinol_Pase-like"/>
</dbReference>
<gene>
    <name evidence="5" type="ORF">EKL98_14120</name>
</gene>
<dbReference type="Pfam" id="PF19567">
    <property type="entry name" value="CpsB_CapC"/>
    <property type="match status" value="1"/>
</dbReference>
<dbReference type="PANTHER" id="PTHR39181:SF1">
    <property type="entry name" value="TYROSINE-PROTEIN PHOSPHATASE YWQE"/>
    <property type="match status" value="1"/>
</dbReference>
<evidence type="ECO:0000256" key="1">
    <source>
        <dbReference type="ARBA" id="ARBA00005750"/>
    </source>
</evidence>
<sequence>MLSFFKSKFFIKDLMPENFIDIHNHLLAGIDDGAKTREETISLISGMKELNIAGAIPTPHTFEGLWNNTNSTIKKAYDTAIETDPNRTFLKGYASEYLLDATLIARINKERLLCIKDTYVLVELPYFNNPIDLYEMLFELKMKNYKIIVAHPERYRYFHKDTKKFNKLKESGVYFQLNLLSLTGYYGKEIQKIAEQLLENDLYDFTGTDIHNQRHIEELKTKPIPFPNKNKIGDLLENNTVFNAF</sequence>
<dbReference type="GO" id="GO:0004725">
    <property type="term" value="F:protein tyrosine phosphatase activity"/>
    <property type="evidence" value="ECO:0007669"/>
    <property type="project" value="UniProtKB-EC"/>
</dbReference>
<dbReference type="GO" id="GO:0030145">
    <property type="term" value="F:manganese ion binding"/>
    <property type="evidence" value="ECO:0007669"/>
    <property type="project" value="InterPro"/>
</dbReference>
<reference evidence="5 6" key="1">
    <citation type="submission" date="2018-12" db="EMBL/GenBank/DDBJ databases">
        <title>Flavobacterium sp. nov., isolated from glacier ice.</title>
        <authorList>
            <person name="Liu Q."/>
            <person name="Xin Y.-H."/>
        </authorList>
    </citation>
    <scope>NUCLEOTIDE SEQUENCE [LARGE SCALE GENOMIC DNA]</scope>
    <source>
        <strain evidence="5 6">RB1N8</strain>
    </source>
</reference>
<protein>
    <recommendedName>
        <fullName evidence="2">protein-tyrosine-phosphatase</fullName>
        <ecNumber evidence="2">3.1.3.48</ecNumber>
    </recommendedName>
</protein>
<comment type="similarity">
    <text evidence="1">Belongs to the metallo-dependent hydrolases superfamily. CpsB/CapC family.</text>
</comment>
<keyword evidence="6" id="KW-1185">Reference proteome</keyword>
<dbReference type="EMBL" id="RYDJ01000020">
    <property type="protein sequence ID" value="RTZ02067.1"/>
    <property type="molecule type" value="Genomic_DNA"/>
</dbReference>
<proteinExistence type="inferred from homology"/>
<dbReference type="SUPFAM" id="SSF89550">
    <property type="entry name" value="PHP domain-like"/>
    <property type="match status" value="1"/>
</dbReference>
<name>A0A432CHN0_9FLAO</name>
<dbReference type="AlphaFoldDB" id="A0A432CHN0"/>
<dbReference type="InterPro" id="IPR016667">
    <property type="entry name" value="Caps_polysacc_synth_CpsB/CapC"/>
</dbReference>
<keyword evidence="3" id="KW-0378">Hydrolase</keyword>
<comment type="caution">
    <text evidence="5">The sequence shown here is derived from an EMBL/GenBank/DDBJ whole genome shotgun (WGS) entry which is preliminary data.</text>
</comment>
<evidence type="ECO:0000313" key="6">
    <source>
        <dbReference type="Proteomes" id="UP000280825"/>
    </source>
</evidence>
<dbReference type="RefSeq" id="WP_126562947.1">
    <property type="nucleotide sequence ID" value="NZ_RYDJ01000020.1"/>
</dbReference>
<accession>A0A432CHN0</accession>
<organism evidence="5 6">
    <name type="scientific">Flavobacterium bomense</name>
    <dbReference type="NCBI Taxonomy" id="2497483"/>
    <lineage>
        <taxon>Bacteria</taxon>
        <taxon>Pseudomonadati</taxon>
        <taxon>Bacteroidota</taxon>
        <taxon>Flavobacteriia</taxon>
        <taxon>Flavobacteriales</taxon>
        <taxon>Flavobacteriaceae</taxon>
        <taxon>Flavobacterium</taxon>
    </lineage>
</organism>
<dbReference type="Gene3D" id="3.20.20.140">
    <property type="entry name" value="Metal-dependent hydrolases"/>
    <property type="match status" value="1"/>
</dbReference>
<evidence type="ECO:0000256" key="2">
    <source>
        <dbReference type="ARBA" id="ARBA00013064"/>
    </source>
</evidence>
<dbReference type="EC" id="3.1.3.48" evidence="2"/>
<evidence type="ECO:0000256" key="3">
    <source>
        <dbReference type="ARBA" id="ARBA00022801"/>
    </source>
</evidence>
<evidence type="ECO:0000256" key="4">
    <source>
        <dbReference type="ARBA" id="ARBA00051722"/>
    </source>
</evidence>
<comment type="catalytic activity">
    <reaction evidence="4">
        <text>O-phospho-L-tyrosyl-[protein] + H2O = L-tyrosyl-[protein] + phosphate</text>
        <dbReference type="Rhea" id="RHEA:10684"/>
        <dbReference type="Rhea" id="RHEA-COMP:10136"/>
        <dbReference type="Rhea" id="RHEA-COMP:20101"/>
        <dbReference type="ChEBI" id="CHEBI:15377"/>
        <dbReference type="ChEBI" id="CHEBI:43474"/>
        <dbReference type="ChEBI" id="CHEBI:46858"/>
        <dbReference type="ChEBI" id="CHEBI:61978"/>
        <dbReference type="EC" id="3.1.3.48"/>
    </reaction>
</comment>
<dbReference type="Proteomes" id="UP000280825">
    <property type="component" value="Unassembled WGS sequence"/>
</dbReference>
<dbReference type="PANTHER" id="PTHR39181">
    <property type="entry name" value="TYROSINE-PROTEIN PHOSPHATASE YWQE"/>
    <property type="match status" value="1"/>
</dbReference>
<evidence type="ECO:0000313" key="5">
    <source>
        <dbReference type="EMBL" id="RTZ02067.1"/>
    </source>
</evidence>